<protein>
    <submittedName>
        <fullName evidence="1">Uncharacterized protein</fullName>
    </submittedName>
</protein>
<proteinExistence type="predicted"/>
<dbReference type="AlphaFoldDB" id="A0A1V9G0R0"/>
<organism evidence="1 2">
    <name type="scientific">Niastella vici</name>
    <dbReference type="NCBI Taxonomy" id="1703345"/>
    <lineage>
        <taxon>Bacteria</taxon>
        <taxon>Pseudomonadati</taxon>
        <taxon>Bacteroidota</taxon>
        <taxon>Chitinophagia</taxon>
        <taxon>Chitinophagales</taxon>
        <taxon>Chitinophagaceae</taxon>
        <taxon>Niastella</taxon>
    </lineage>
</organism>
<comment type="caution">
    <text evidence="1">The sequence shown here is derived from an EMBL/GenBank/DDBJ whole genome shotgun (WGS) entry which is preliminary data.</text>
</comment>
<keyword evidence="2" id="KW-1185">Reference proteome</keyword>
<name>A0A1V9G0R0_9BACT</name>
<evidence type="ECO:0000313" key="1">
    <source>
        <dbReference type="EMBL" id="OQP64219.1"/>
    </source>
</evidence>
<reference evidence="1 2" key="1">
    <citation type="submission" date="2016-03" db="EMBL/GenBank/DDBJ databases">
        <title>Niastella vici sp. nov., isolated from farmland soil.</title>
        <authorList>
            <person name="Chen L."/>
            <person name="Wang D."/>
            <person name="Yang S."/>
            <person name="Wang G."/>
        </authorList>
    </citation>
    <scope>NUCLEOTIDE SEQUENCE [LARGE SCALE GENOMIC DNA]</scope>
    <source>
        <strain evidence="1 2">DJ57</strain>
    </source>
</reference>
<sequence length="203" mass="23931">MRGLLKEPESKWKRAEENAQQQETRLTFVNGDMRYFLMMVLLLASSCGLYSQGKRCTFAFESLILPDSITSLQLLDTIKNIPLKAYNRKGRIPRFIKEALNCWTGGFDIANPGHAFYISDAVGWWPLPHRQLMYLGLSDHYMLMAYKHGGIGFNCPVIFIKFDNKKIVSVWYWMWFDKEMNTKENILQSLKRFPEWPNRHYFL</sequence>
<accession>A0A1V9G0R0</accession>
<dbReference type="EMBL" id="LVYD01000042">
    <property type="protein sequence ID" value="OQP64219.1"/>
    <property type="molecule type" value="Genomic_DNA"/>
</dbReference>
<dbReference type="Proteomes" id="UP000192796">
    <property type="component" value="Unassembled WGS sequence"/>
</dbReference>
<evidence type="ECO:0000313" key="2">
    <source>
        <dbReference type="Proteomes" id="UP000192796"/>
    </source>
</evidence>
<gene>
    <name evidence="1" type="ORF">A3860_19770</name>
</gene>